<dbReference type="SUPFAM" id="SSF54197">
    <property type="entry name" value="HIT-like"/>
    <property type="match status" value="1"/>
</dbReference>
<evidence type="ECO:0000313" key="5">
    <source>
        <dbReference type="Proteomes" id="UP000094757"/>
    </source>
</evidence>
<dbReference type="EMBL" id="QWKU01000001">
    <property type="protein sequence ID" value="RID94327.1"/>
    <property type="molecule type" value="Genomic_DNA"/>
</dbReference>
<reference evidence="3" key="1">
    <citation type="submission" date="2016-08" db="EMBL/GenBank/DDBJ databases">
        <authorList>
            <person name="Seilhamer J.J."/>
        </authorList>
    </citation>
    <scope>NUCLEOTIDE SEQUENCE [LARGE SCALE GENOMIC DNA]</scope>
    <source>
        <strain evidence="3">F0677</strain>
    </source>
</reference>
<reference evidence="4 6" key="3">
    <citation type="submission" date="2018-08" db="EMBL/GenBank/DDBJ databases">
        <title>Draft genome sequence of Dialister pneumosintes KCOM 1685.</title>
        <authorList>
            <person name="Kook J.-K."/>
            <person name="Park S.-N."/>
            <person name="Lim Y.K."/>
        </authorList>
    </citation>
    <scope>NUCLEOTIDE SEQUENCE [LARGE SCALE GENOMIC DNA]</scope>
    <source>
        <strain evidence="4 6">KCOM 1685</strain>
    </source>
</reference>
<dbReference type="Proteomes" id="UP000094757">
    <property type="component" value="Chromosome"/>
</dbReference>
<evidence type="ECO:0000313" key="4">
    <source>
        <dbReference type="EMBL" id="RID94327.1"/>
    </source>
</evidence>
<dbReference type="PANTHER" id="PTHR42763">
    <property type="entry name" value="ADP-GLUCOSE PHOSPHORYLASE"/>
    <property type="match status" value="1"/>
</dbReference>
<organism evidence="3 5">
    <name type="scientific">Dialister pneumosintes</name>
    <dbReference type="NCBI Taxonomy" id="39950"/>
    <lineage>
        <taxon>Bacteria</taxon>
        <taxon>Bacillati</taxon>
        <taxon>Bacillota</taxon>
        <taxon>Negativicutes</taxon>
        <taxon>Veillonellales</taxon>
        <taxon>Veillonellaceae</taxon>
        <taxon>Dialister</taxon>
    </lineage>
</organism>
<proteinExistence type="predicted"/>
<dbReference type="Proteomes" id="UP000266262">
    <property type="component" value="Unassembled WGS sequence"/>
</dbReference>
<dbReference type="Gene3D" id="3.30.428.10">
    <property type="entry name" value="HIT-like"/>
    <property type="match status" value="1"/>
</dbReference>
<dbReference type="AlphaFoldDB" id="A0A1B3WCM8"/>
<dbReference type="InterPro" id="IPR049285">
    <property type="entry name" value="DUF4931_C"/>
</dbReference>
<reference evidence="5" key="2">
    <citation type="submission" date="2016-08" db="EMBL/GenBank/DDBJ databases">
        <authorList>
            <person name="Holder M.E."/>
            <person name="Ajami N.J."/>
            <person name="Petrosino J.F."/>
        </authorList>
    </citation>
    <scope>NUCLEOTIDE SEQUENCE [LARGE SCALE GENOMIC DNA]</scope>
    <source>
        <strain evidence="5">F0677</strain>
    </source>
</reference>
<dbReference type="InterPro" id="IPR046322">
    <property type="entry name" value="DUF4931"/>
</dbReference>
<evidence type="ECO:0000259" key="1">
    <source>
        <dbReference type="Pfam" id="PF16285"/>
    </source>
</evidence>
<dbReference type="RefSeq" id="WP_069176764.1">
    <property type="nucleotide sequence ID" value="NZ_CP017037.1"/>
</dbReference>
<feature type="domain" description="DUF4931" evidence="1">
    <location>
        <begin position="9"/>
        <end position="127"/>
    </location>
</feature>
<feature type="domain" description="DUF4931" evidence="2">
    <location>
        <begin position="132"/>
        <end position="246"/>
    </location>
</feature>
<dbReference type="InterPro" id="IPR053177">
    <property type="entry name" value="ADP-glucose_phosphorylase"/>
</dbReference>
<dbReference type="OrthoDB" id="1803128at2"/>
<protein>
    <submittedName>
        <fullName evidence="4">DUF4931 domain-containing protein</fullName>
    </submittedName>
</protein>
<evidence type="ECO:0000313" key="3">
    <source>
        <dbReference type="EMBL" id="AOH38719.1"/>
    </source>
</evidence>
<keyword evidence="6" id="KW-1185">Reference proteome</keyword>
<dbReference type="KEGG" id="dpn:BCB69_01180"/>
<dbReference type="Pfam" id="PF20956">
    <property type="entry name" value="DUF4931_C"/>
    <property type="match status" value="1"/>
</dbReference>
<dbReference type="InterPro" id="IPR036265">
    <property type="entry name" value="HIT-like_sf"/>
</dbReference>
<dbReference type="STRING" id="39950.BCB69_01180"/>
<accession>A0A1B3WCM8</accession>
<gene>
    <name evidence="3" type="ORF">BCB69_01180</name>
    <name evidence="4" type="ORF">DX915_02010</name>
</gene>
<evidence type="ECO:0000259" key="2">
    <source>
        <dbReference type="Pfam" id="PF20956"/>
    </source>
</evidence>
<name>A0A1B3WCM8_9FIRM</name>
<dbReference type="PANTHER" id="PTHR42763:SF2">
    <property type="entry name" value="ADP-GLUCOSE PHOSPHORYLASE"/>
    <property type="match status" value="1"/>
</dbReference>
<dbReference type="Pfam" id="PF16285">
    <property type="entry name" value="DUF4931_N"/>
    <property type="match status" value="1"/>
</dbReference>
<evidence type="ECO:0000313" key="6">
    <source>
        <dbReference type="Proteomes" id="UP000266262"/>
    </source>
</evidence>
<sequence length="252" mass="29338">MFSQIQLDLDINKNKPFTNKKEDCPFCNPNNLTNILEKRDDLIWLINKYPVLSNTWPTVIIETLNHNNILATYTKDKLHEVFSFGISRWLKISQNPKFKSTIYFRNEGPESGGSLSHPHSQIIGLCDIDYKECISKKNFEGICFYEDRDCNACISNYPIGSIIEFNIQLKPDGHISKFADTLQTIVQYLQKDFIIPVTSYNLFFYQINHLITAKITPYYKTSPLYRGYQITPILKQKHLHTIYNNIISYFGG</sequence>
<dbReference type="EMBL" id="CP017037">
    <property type="protein sequence ID" value="AOH38719.1"/>
    <property type="molecule type" value="Genomic_DNA"/>
</dbReference>